<comment type="caution">
    <text evidence="4">Lacks conserved residue(s) required for the propagation of feature annotation.</text>
</comment>
<dbReference type="Gene3D" id="3.40.1190.20">
    <property type="match status" value="1"/>
</dbReference>
<feature type="binding site" evidence="4">
    <location>
        <position position="294"/>
    </location>
    <ligand>
        <name>K(+)</name>
        <dbReference type="ChEBI" id="CHEBI:29103"/>
    </ligand>
</feature>
<feature type="active site" description="Proton acceptor" evidence="4">
    <location>
        <position position="259"/>
    </location>
</feature>
<keyword evidence="4" id="KW-0067">ATP-binding</keyword>
<feature type="binding site" evidence="4">
    <location>
        <position position="292"/>
    </location>
    <ligand>
        <name>K(+)</name>
        <dbReference type="ChEBI" id="CHEBI:29103"/>
    </ligand>
</feature>
<keyword evidence="4" id="KW-0479">Metal-binding</keyword>
<dbReference type="GO" id="GO:0019303">
    <property type="term" value="P:D-ribose catabolic process"/>
    <property type="evidence" value="ECO:0007669"/>
    <property type="project" value="UniProtKB-UniRule"/>
</dbReference>
<dbReference type="HAMAP" id="MF_01987">
    <property type="entry name" value="Ribokinase"/>
    <property type="match status" value="1"/>
</dbReference>
<dbReference type="UniPathway" id="UPA00916">
    <property type="reaction ID" value="UER00889"/>
</dbReference>
<keyword evidence="4" id="KW-0547">Nucleotide-binding</keyword>
<dbReference type="CDD" id="cd01174">
    <property type="entry name" value="ribokinase"/>
    <property type="match status" value="1"/>
</dbReference>
<evidence type="ECO:0000256" key="1">
    <source>
        <dbReference type="ARBA" id="ARBA00005380"/>
    </source>
</evidence>
<sequence>MGSVVSLGSVNVDLVSSLETAALDRLVETYEWFPASGSTVRVTDVPDEVADLTQDVFHGGKGANQAVAAARGGAETTLLGKVGVDEHAFGVLDGLRDAGVDVSHVHVGDGETGKAYIFLDEHGENRIAIVEGANGQVDRRYVEAHVGRVRRADCLLLQNEIPVAPVVALLDLLAAGEQSPTVIVDPAPVDGAERLVVHPAVDVVRPNEHEYAALGDALADFDGTVVRTRGPDDVLVEDDETFAVSPPPATPVDTTGAGDTFNGYLAAELSRGASLRAAVETATVAASLSIETAGAQSSIPSLEAVRAFEFETNERASE</sequence>
<feature type="binding site" evidence="4">
    <location>
        <position position="207"/>
    </location>
    <ligand>
        <name>ATP</name>
        <dbReference type="ChEBI" id="CHEBI:30616"/>
    </ligand>
</feature>
<comment type="function">
    <text evidence="4">Catalyzes the phosphorylation of ribose at O-5 in a reaction requiring ATP and magnesium. The resulting D-ribose-5-phosphate can then be used either for sythesis of nucleotides, histidine, and tryptophan, or as a component of the pentose phosphate pathway.</text>
</comment>
<comment type="subunit">
    <text evidence="4">Homodimer.</text>
</comment>
<evidence type="ECO:0000313" key="6">
    <source>
        <dbReference type="EMBL" id="SEO23711.1"/>
    </source>
</evidence>
<comment type="similarity">
    <text evidence="4">Belongs to the carbohydrate kinase PfkB family. Ribokinase subfamily.</text>
</comment>
<keyword evidence="4" id="KW-0119">Carbohydrate metabolism</keyword>
<evidence type="ECO:0000256" key="2">
    <source>
        <dbReference type="ARBA" id="ARBA00022679"/>
    </source>
</evidence>
<dbReference type="PANTHER" id="PTHR10584">
    <property type="entry name" value="SUGAR KINASE"/>
    <property type="match status" value="1"/>
</dbReference>
<feature type="binding site" evidence="4">
    <location>
        <position position="289"/>
    </location>
    <ligand>
        <name>K(+)</name>
        <dbReference type="ChEBI" id="CHEBI:29103"/>
    </ligand>
</feature>
<gene>
    <name evidence="4" type="primary">rbsK</name>
    <name evidence="6" type="ORF">SAMN04487948_101261</name>
</gene>
<protein>
    <recommendedName>
        <fullName evidence="4">Ribokinase</fullName>
        <shortName evidence="4">RK</shortName>
        <ecNumber evidence="4">2.7.1.15</ecNumber>
    </recommendedName>
</protein>
<accession>A0A1H8N261</accession>
<feature type="binding site" evidence="4">
    <location>
        <position position="253"/>
    </location>
    <ligand>
        <name>K(+)</name>
        <dbReference type="ChEBI" id="CHEBI:29103"/>
    </ligand>
</feature>
<dbReference type="Pfam" id="PF00294">
    <property type="entry name" value="PfkB"/>
    <property type="match status" value="1"/>
</dbReference>
<dbReference type="GO" id="GO:0005524">
    <property type="term" value="F:ATP binding"/>
    <property type="evidence" value="ECO:0007669"/>
    <property type="project" value="UniProtKB-UniRule"/>
</dbReference>
<keyword evidence="7" id="KW-1185">Reference proteome</keyword>
<comment type="pathway">
    <text evidence="4">Carbohydrate metabolism; D-ribose degradation; D-ribose 5-phosphate from beta-D-ribopyranose: step 2/2.</text>
</comment>
<dbReference type="RefSeq" id="WP_089820648.1">
    <property type="nucleotide sequence ID" value="NZ_FODV01000001.1"/>
</dbReference>
<dbReference type="InterPro" id="IPR011877">
    <property type="entry name" value="Ribokinase"/>
</dbReference>
<dbReference type="EMBL" id="FODV01000001">
    <property type="protein sequence ID" value="SEO23711.1"/>
    <property type="molecule type" value="Genomic_DNA"/>
</dbReference>
<feature type="binding site" evidence="4">
    <location>
        <position position="255"/>
    </location>
    <ligand>
        <name>K(+)</name>
        <dbReference type="ChEBI" id="CHEBI:29103"/>
    </ligand>
</feature>
<dbReference type="AlphaFoldDB" id="A0A1H8N261"/>
<comment type="activity regulation">
    <text evidence="4">Activated by a monovalent cation that binds near, but not in, the active site. The most likely occupant of the site in vivo is potassium. Ion binding induces a conformational change that may alter substrate affinity.</text>
</comment>
<dbReference type="InterPro" id="IPR029056">
    <property type="entry name" value="Ribokinase-like"/>
</dbReference>
<keyword evidence="4" id="KW-0963">Cytoplasm</keyword>
<dbReference type="EC" id="2.7.1.15" evidence="4"/>
<dbReference type="OrthoDB" id="26949at2157"/>
<feature type="domain" description="Carbohydrate kinase PfkB" evidence="5">
    <location>
        <begin position="56"/>
        <end position="301"/>
    </location>
</feature>
<keyword evidence="4" id="KW-0460">Magnesium</keyword>
<proteinExistence type="inferred from homology"/>
<dbReference type="InterPro" id="IPR011611">
    <property type="entry name" value="PfkB_dom"/>
</dbReference>
<comment type="cofactor">
    <cofactor evidence="4">
        <name>Mg(2+)</name>
        <dbReference type="ChEBI" id="CHEBI:18420"/>
    </cofactor>
    <text evidence="4">Requires a divalent cation, most likely magnesium in vivo, as an electrophilic catalyst to aid phosphoryl group transfer. It is the chelate of the metal and the nucleotide that is the actual substrate.</text>
</comment>
<keyword evidence="4" id="KW-0630">Potassium</keyword>
<evidence type="ECO:0000256" key="3">
    <source>
        <dbReference type="ARBA" id="ARBA00022777"/>
    </source>
</evidence>
<feature type="binding site" evidence="4">
    <location>
        <position position="160"/>
    </location>
    <ligand>
        <name>substrate</name>
    </ligand>
</feature>
<feature type="binding site" evidence="4">
    <location>
        <begin position="11"/>
        <end position="13"/>
    </location>
    <ligand>
        <name>substrate</name>
    </ligand>
</feature>
<keyword evidence="3 4" id="KW-0418">Kinase</keyword>
<name>A0A1H8N261_9EURY</name>
<evidence type="ECO:0000256" key="4">
    <source>
        <dbReference type="HAMAP-Rule" id="MF_01987"/>
    </source>
</evidence>
<comment type="catalytic activity">
    <reaction evidence="4">
        <text>D-ribose + ATP = D-ribose 5-phosphate + ADP + H(+)</text>
        <dbReference type="Rhea" id="RHEA:13697"/>
        <dbReference type="ChEBI" id="CHEBI:15378"/>
        <dbReference type="ChEBI" id="CHEBI:30616"/>
        <dbReference type="ChEBI" id="CHEBI:47013"/>
        <dbReference type="ChEBI" id="CHEBI:78346"/>
        <dbReference type="ChEBI" id="CHEBI:456216"/>
        <dbReference type="EC" id="2.7.1.15"/>
    </reaction>
</comment>
<comment type="similarity">
    <text evidence="1">Belongs to the carbohydrate kinase pfkB family.</text>
</comment>
<dbReference type="GO" id="GO:0046872">
    <property type="term" value="F:metal ion binding"/>
    <property type="evidence" value="ECO:0007669"/>
    <property type="project" value="UniProtKB-KW"/>
</dbReference>
<feature type="binding site" evidence="4">
    <location>
        <position position="259"/>
    </location>
    <ligand>
        <name>substrate</name>
    </ligand>
</feature>
<comment type="subcellular location">
    <subcellularLocation>
        <location evidence="4">Cytoplasm</location>
    </subcellularLocation>
</comment>
<feature type="binding site" evidence="4">
    <location>
        <position position="298"/>
    </location>
    <ligand>
        <name>K(+)</name>
        <dbReference type="ChEBI" id="CHEBI:29103"/>
    </ligand>
</feature>
<reference evidence="7" key="1">
    <citation type="submission" date="2016-10" db="EMBL/GenBank/DDBJ databases">
        <authorList>
            <person name="Varghese N."/>
            <person name="Submissions S."/>
        </authorList>
    </citation>
    <scope>NUCLEOTIDE SEQUENCE [LARGE SCALE GENOMIC DNA]</scope>
    <source>
        <strain evidence="7">CGMCC 1.10121</strain>
    </source>
</reference>
<feature type="binding site" evidence="4">
    <location>
        <begin position="258"/>
        <end position="259"/>
    </location>
    <ligand>
        <name>ATP</name>
        <dbReference type="ChEBI" id="CHEBI:30616"/>
    </ligand>
</feature>
<dbReference type="Proteomes" id="UP000199126">
    <property type="component" value="Unassembled WGS sequence"/>
</dbReference>
<evidence type="ECO:0000313" key="7">
    <source>
        <dbReference type="Proteomes" id="UP000199126"/>
    </source>
</evidence>
<keyword evidence="2 4" id="KW-0808">Transferase</keyword>
<dbReference type="GO" id="GO:0005829">
    <property type="term" value="C:cytosol"/>
    <property type="evidence" value="ECO:0007669"/>
    <property type="project" value="TreeGrafter"/>
</dbReference>
<organism evidence="6 7">
    <name type="scientific">Halogranum amylolyticum</name>
    <dbReference type="NCBI Taxonomy" id="660520"/>
    <lineage>
        <taxon>Archaea</taxon>
        <taxon>Methanobacteriati</taxon>
        <taxon>Methanobacteriota</taxon>
        <taxon>Stenosarchaea group</taxon>
        <taxon>Halobacteria</taxon>
        <taxon>Halobacteriales</taxon>
        <taxon>Haloferacaceae</taxon>
    </lineage>
</organism>
<dbReference type="GO" id="GO:0004747">
    <property type="term" value="F:ribokinase activity"/>
    <property type="evidence" value="ECO:0007669"/>
    <property type="project" value="UniProtKB-UniRule"/>
</dbReference>
<evidence type="ECO:0000259" key="5">
    <source>
        <dbReference type="Pfam" id="PF00294"/>
    </source>
</evidence>
<feature type="binding site" evidence="4">
    <location>
        <begin position="60"/>
        <end position="64"/>
    </location>
    <ligand>
        <name>substrate</name>
    </ligand>
</feature>
<dbReference type="SUPFAM" id="SSF53613">
    <property type="entry name" value="Ribokinase-like"/>
    <property type="match status" value="1"/>
</dbReference>
<dbReference type="PANTHER" id="PTHR10584:SF166">
    <property type="entry name" value="RIBOKINASE"/>
    <property type="match status" value="1"/>
</dbReference>